<dbReference type="InterPro" id="IPR000182">
    <property type="entry name" value="GNAT_dom"/>
</dbReference>
<evidence type="ECO:0000313" key="2">
    <source>
        <dbReference type="EMBL" id="RDX00669.1"/>
    </source>
</evidence>
<dbReference type="RefSeq" id="WP_115752907.1">
    <property type="nucleotide sequence ID" value="NZ_LARY01000002.1"/>
</dbReference>
<reference evidence="3" key="1">
    <citation type="submission" date="2015-04" db="EMBL/GenBank/DDBJ databases">
        <authorList>
            <person name="Schardt J."/>
            <person name="Mueller-Herbst S."/>
            <person name="Scherer S."/>
            <person name="Huptas C."/>
        </authorList>
    </citation>
    <scope>NUCLEOTIDE SEQUENCE [LARGE SCALE GENOMIC DNA]</scope>
    <source>
        <strain evidence="3">Kiel-L1</strain>
    </source>
</reference>
<comment type="caution">
    <text evidence="2">The sequence shown here is derived from an EMBL/GenBank/DDBJ whole genome shotgun (WGS) entry which is preliminary data.</text>
</comment>
<dbReference type="AlphaFoldDB" id="A0A3D8TQL5"/>
<keyword evidence="3" id="KW-1185">Reference proteome</keyword>
<proteinExistence type="predicted"/>
<dbReference type="PROSITE" id="PS51186">
    <property type="entry name" value="GNAT"/>
    <property type="match status" value="1"/>
</dbReference>
<dbReference type="Pfam" id="PF00583">
    <property type="entry name" value="Acetyltransf_1"/>
    <property type="match status" value="1"/>
</dbReference>
<dbReference type="Proteomes" id="UP000257055">
    <property type="component" value="Unassembled WGS sequence"/>
</dbReference>
<gene>
    <name evidence="2" type="ORF">UR08_06685</name>
</gene>
<dbReference type="EMBL" id="LARY01000002">
    <property type="protein sequence ID" value="RDX00669.1"/>
    <property type="molecule type" value="Genomic_DNA"/>
</dbReference>
<evidence type="ECO:0000259" key="1">
    <source>
        <dbReference type="PROSITE" id="PS51186"/>
    </source>
</evidence>
<feature type="domain" description="N-acetyltransferase" evidence="1">
    <location>
        <begin position="2"/>
        <end position="149"/>
    </location>
</feature>
<organism evidence="2 3">
    <name type="scientific">Listeria kieliensis</name>
    <dbReference type="NCBI Taxonomy" id="1621700"/>
    <lineage>
        <taxon>Bacteria</taxon>
        <taxon>Bacillati</taxon>
        <taxon>Bacillota</taxon>
        <taxon>Bacilli</taxon>
        <taxon>Bacillales</taxon>
        <taxon>Listeriaceae</taxon>
        <taxon>Listeria</taxon>
    </lineage>
</organism>
<dbReference type="InterPro" id="IPR016181">
    <property type="entry name" value="Acyl_CoA_acyltransferase"/>
</dbReference>
<dbReference type="GO" id="GO:0016747">
    <property type="term" value="F:acyltransferase activity, transferring groups other than amino-acyl groups"/>
    <property type="evidence" value="ECO:0007669"/>
    <property type="project" value="InterPro"/>
</dbReference>
<dbReference type="Gene3D" id="3.40.630.30">
    <property type="match status" value="1"/>
</dbReference>
<dbReference type="CDD" id="cd04301">
    <property type="entry name" value="NAT_SF"/>
    <property type="match status" value="1"/>
</dbReference>
<evidence type="ECO:0000313" key="3">
    <source>
        <dbReference type="Proteomes" id="UP000257055"/>
    </source>
</evidence>
<dbReference type="SUPFAM" id="SSF55729">
    <property type="entry name" value="Acyl-CoA N-acyltransferases (Nat)"/>
    <property type="match status" value="1"/>
</dbReference>
<sequence length="184" mass="22262">MIHFIPFTKSSDNKKMKKLYQQEFPKAEQIPFWLLMRKAKKENVEFYQLKDENKWIGLLYIVQYQDVVFIFYFAIYRSLQGQGFGGKVMQEITKRFQGKRIVLNIEEASKTAKNYEQRFKRKQFYERYGFHESGFMVREINIWYEILIHGEKKLTSEDYQKLIASFLGKALYPFFKPKLARKEG</sequence>
<name>A0A3D8TQL5_9LIST</name>
<accession>A0A3D8TQL5</accession>
<protein>
    <recommendedName>
        <fullName evidence="1">N-acetyltransferase domain-containing protein</fullName>
    </recommendedName>
</protein>